<dbReference type="EMBL" id="CAJNOK010011324">
    <property type="protein sequence ID" value="CAF1137741.1"/>
    <property type="molecule type" value="Genomic_DNA"/>
</dbReference>
<dbReference type="Proteomes" id="UP000681722">
    <property type="component" value="Unassembled WGS sequence"/>
</dbReference>
<comment type="caution">
    <text evidence="2">The sequence shown here is derived from an EMBL/GenBank/DDBJ whole genome shotgun (WGS) entry which is preliminary data.</text>
</comment>
<dbReference type="EMBL" id="CAJOBA010024795">
    <property type="protein sequence ID" value="CAF3928187.1"/>
    <property type="molecule type" value="Genomic_DNA"/>
</dbReference>
<gene>
    <name evidence="2" type="ORF">GPM918_LOCUS29177</name>
    <name evidence="1" type="ORF">OVA965_LOCUS20971</name>
    <name evidence="4" type="ORF">SRO942_LOCUS29739</name>
    <name evidence="3" type="ORF">TMI583_LOCUS21500</name>
</gene>
<sequence>MDFLVKAMEIVPRLICVAQALMCSVVVAEAMSMHYTFEVGETKDFDSKLINLIDKTLEDLFFSKKPKNDEGLNVIYIDPEVCGRSITLHRGLMIHALKLFDVSTDRINQIQPLVPLILNLSTVSTRESARELIEHFILVTFPYNFVMSTWLQKWPGTGADHLHGTKTRYNNTSNKEQILEKLAREGLLHLVEKNIYCSKNKKNYSAYYRLLPPKDEHGSQFSTCVE</sequence>
<evidence type="ECO:0000313" key="4">
    <source>
        <dbReference type="EMBL" id="CAF4155661.1"/>
    </source>
</evidence>
<dbReference type="Proteomes" id="UP000677228">
    <property type="component" value="Unassembled WGS sequence"/>
</dbReference>
<dbReference type="Proteomes" id="UP000682733">
    <property type="component" value="Unassembled WGS sequence"/>
</dbReference>
<dbReference type="Proteomes" id="UP000663829">
    <property type="component" value="Unassembled WGS sequence"/>
</dbReference>
<dbReference type="EMBL" id="CAJNOQ010013116">
    <property type="protein sequence ID" value="CAF1314849.1"/>
    <property type="molecule type" value="Genomic_DNA"/>
</dbReference>
<evidence type="ECO:0000313" key="1">
    <source>
        <dbReference type="EMBL" id="CAF1137741.1"/>
    </source>
</evidence>
<name>A0A815EV01_9BILA</name>
<accession>A0A815EV01</accession>
<evidence type="ECO:0000313" key="3">
    <source>
        <dbReference type="EMBL" id="CAF3928187.1"/>
    </source>
</evidence>
<dbReference type="AlphaFoldDB" id="A0A815EV01"/>
<proteinExistence type="predicted"/>
<organism evidence="2 5">
    <name type="scientific">Didymodactylos carnosus</name>
    <dbReference type="NCBI Taxonomy" id="1234261"/>
    <lineage>
        <taxon>Eukaryota</taxon>
        <taxon>Metazoa</taxon>
        <taxon>Spiralia</taxon>
        <taxon>Gnathifera</taxon>
        <taxon>Rotifera</taxon>
        <taxon>Eurotatoria</taxon>
        <taxon>Bdelloidea</taxon>
        <taxon>Philodinida</taxon>
        <taxon>Philodinidae</taxon>
        <taxon>Didymodactylos</taxon>
    </lineage>
</organism>
<evidence type="ECO:0000313" key="2">
    <source>
        <dbReference type="EMBL" id="CAF1314849.1"/>
    </source>
</evidence>
<reference evidence="2" key="1">
    <citation type="submission" date="2021-02" db="EMBL/GenBank/DDBJ databases">
        <authorList>
            <person name="Nowell W R."/>
        </authorList>
    </citation>
    <scope>NUCLEOTIDE SEQUENCE</scope>
</reference>
<protein>
    <submittedName>
        <fullName evidence="2">Uncharacterized protein</fullName>
    </submittedName>
</protein>
<dbReference type="EMBL" id="CAJOBC010044496">
    <property type="protein sequence ID" value="CAF4155661.1"/>
    <property type="molecule type" value="Genomic_DNA"/>
</dbReference>
<keyword evidence="5" id="KW-1185">Reference proteome</keyword>
<evidence type="ECO:0000313" key="5">
    <source>
        <dbReference type="Proteomes" id="UP000663829"/>
    </source>
</evidence>